<gene>
    <name evidence="11" type="primary">Dwil\GK25696</name>
    <name evidence="11" type="ORF">Dwil_GK25696</name>
</gene>
<organism evidence="11 12">
    <name type="scientific">Drosophila willistoni</name>
    <name type="common">Fruit fly</name>
    <dbReference type="NCBI Taxonomy" id="7260"/>
    <lineage>
        <taxon>Eukaryota</taxon>
        <taxon>Metazoa</taxon>
        <taxon>Ecdysozoa</taxon>
        <taxon>Arthropoda</taxon>
        <taxon>Hexapoda</taxon>
        <taxon>Insecta</taxon>
        <taxon>Pterygota</taxon>
        <taxon>Neoptera</taxon>
        <taxon>Endopterygota</taxon>
        <taxon>Diptera</taxon>
        <taxon>Brachycera</taxon>
        <taxon>Muscomorpha</taxon>
        <taxon>Ephydroidea</taxon>
        <taxon>Drosophilidae</taxon>
        <taxon>Drosophila</taxon>
        <taxon>Sophophora</taxon>
    </lineage>
</organism>
<dbReference type="InParanoid" id="B4NES7"/>
<evidence type="ECO:0000256" key="5">
    <source>
        <dbReference type="ARBA" id="ARBA00022989"/>
    </source>
</evidence>
<evidence type="ECO:0000256" key="8">
    <source>
        <dbReference type="SAM" id="MobiDB-lite"/>
    </source>
</evidence>
<dbReference type="AlphaFoldDB" id="B4NES7"/>
<feature type="transmembrane region" description="Helical" evidence="9">
    <location>
        <begin position="277"/>
        <end position="296"/>
    </location>
</feature>
<feature type="transmembrane region" description="Helical" evidence="9">
    <location>
        <begin position="161"/>
        <end position="184"/>
    </location>
</feature>
<keyword evidence="6 9" id="KW-0472">Membrane</keyword>
<dbReference type="PANTHER" id="PTHR13598">
    <property type="entry name" value="AT07567P-RELATED"/>
    <property type="match status" value="1"/>
</dbReference>
<evidence type="ECO:0000256" key="10">
    <source>
        <dbReference type="SAM" id="SignalP"/>
    </source>
</evidence>
<dbReference type="InterPro" id="IPR019358">
    <property type="entry name" value="NEMP_fam"/>
</dbReference>
<comment type="subcellular location">
    <subcellularLocation>
        <location evidence="1">Nucleus inner membrane</location>
        <topology evidence="1">Multi-pass membrane protein</topology>
        <orientation evidence="1">Nucleoplasmic side</orientation>
    </subcellularLocation>
</comment>
<accession>B4NES7</accession>
<keyword evidence="7" id="KW-0539">Nucleus</keyword>
<evidence type="ECO:0008006" key="13">
    <source>
        <dbReference type="Google" id="ProtNLM"/>
    </source>
</evidence>
<evidence type="ECO:0000256" key="4">
    <source>
        <dbReference type="ARBA" id="ARBA00022729"/>
    </source>
</evidence>
<evidence type="ECO:0000256" key="9">
    <source>
        <dbReference type="SAM" id="Phobius"/>
    </source>
</evidence>
<evidence type="ECO:0000256" key="2">
    <source>
        <dbReference type="ARBA" id="ARBA00005748"/>
    </source>
</evidence>
<feature type="region of interest" description="Disordered" evidence="8">
    <location>
        <begin position="409"/>
        <end position="431"/>
    </location>
</feature>
<evidence type="ECO:0000256" key="7">
    <source>
        <dbReference type="ARBA" id="ARBA00023242"/>
    </source>
</evidence>
<dbReference type="EMBL" id="CH964239">
    <property type="protein sequence ID" value="EDW82246.2"/>
    <property type="molecule type" value="Genomic_DNA"/>
</dbReference>
<keyword evidence="12" id="KW-1185">Reference proteome</keyword>
<evidence type="ECO:0000256" key="3">
    <source>
        <dbReference type="ARBA" id="ARBA00022692"/>
    </source>
</evidence>
<feature type="signal peptide" evidence="10">
    <location>
        <begin position="1"/>
        <end position="16"/>
    </location>
</feature>
<dbReference type="Proteomes" id="UP000007798">
    <property type="component" value="Unassembled WGS sequence"/>
</dbReference>
<keyword evidence="3 9" id="KW-0812">Transmembrane</keyword>
<keyword evidence="5 9" id="KW-1133">Transmembrane helix</keyword>
<dbReference type="FunCoup" id="B4NES7">
    <property type="interactions" value="1222"/>
</dbReference>
<evidence type="ECO:0000313" key="12">
    <source>
        <dbReference type="Proteomes" id="UP000007798"/>
    </source>
</evidence>
<dbReference type="HOGENOM" id="CLU_025225_2_0_1"/>
<evidence type="ECO:0000256" key="1">
    <source>
        <dbReference type="ARBA" id="ARBA00004575"/>
    </source>
</evidence>
<dbReference type="OrthoDB" id="509138at2759"/>
<protein>
    <recommendedName>
        <fullName evidence="13">CG9723-PA</fullName>
    </recommendedName>
</protein>
<dbReference type="Pfam" id="PF10225">
    <property type="entry name" value="NEMP"/>
    <property type="match status" value="1"/>
</dbReference>
<evidence type="ECO:0000256" key="6">
    <source>
        <dbReference type="ARBA" id="ARBA00023136"/>
    </source>
</evidence>
<name>B4NES7_DROWI</name>
<evidence type="ECO:0000313" key="11">
    <source>
        <dbReference type="EMBL" id="EDW82246.2"/>
    </source>
</evidence>
<feature type="compositionally biased region" description="Polar residues" evidence="8">
    <location>
        <begin position="410"/>
        <end position="419"/>
    </location>
</feature>
<comment type="similarity">
    <text evidence="2">Belongs to the NEMP family.</text>
</comment>
<feature type="transmembrane region" description="Helical" evidence="9">
    <location>
        <begin position="191"/>
        <end position="208"/>
    </location>
</feature>
<dbReference type="PANTHER" id="PTHR13598:SF1">
    <property type="entry name" value="AT07567P-RELATED"/>
    <property type="match status" value="1"/>
</dbReference>
<sequence>MFNLWLFLLLPLSINAVTPKADVVFLVPGTTIDITDNAYGSNTLRTYCYQGKRYSLLSLFETLEFQLSIANDDYTEYGGRTPEEVMEHYLEKRSLFSITLFSQKRQRVQLSPFEPQCLGIASRQPYNVNLLHYQVDIWRIAQILLGILIFWSSQHMAKNSVFYYLAGIALGICASVLVTIVMFAKLFPRRPMMYGVIIGGWTIGFYIIKQLMDNLRVILLVYRGYVLWYLVVTGIISFLICYRIGPPRNPRSQNIIKWVLQAIGGALIYFASWHTNAAIFIMVMIFVAHYFPQSLLNYGRSFYRRRFPPQRRLLTKEEYYHQTVNETAKSLAELREYVNSPNCRQWNIMSSLRNPMRFACFANGEPHLFDEEIEDYSRTIEESMREEGAEEFETEDYLQCNMYYRPLANRRSTGLNNTPRRYHDDDGEEEN</sequence>
<feature type="transmembrane region" description="Helical" evidence="9">
    <location>
        <begin position="220"/>
        <end position="242"/>
    </location>
</feature>
<dbReference type="eggNOG" id="KOG3817">
    <property type="taxonomic scope" value="Eukaryota"/>
</dbReference>
<keyword evidence="4 10" id="KW-0732">Signal</keyword>
<dbReference type="GO" id="GO:0005637">
    <property type="term" value="C:nuclear inner membrane"/>
    <property type="evidence" value="ECO:0007669"/>
    <property type="project" value="UniProtKB-SubCell"/>
</dbReference>
<feature type="transmembrane region" description="Helical" evidence="9">
    <location>
        <begin position="254"/>
        <end position="271"/>
    </location>
</feature>
<proteinExistence type="inferred from homology"/>
<reference evidence="11 12" key="1">
    <citation type="journal article" date="2007" name="Nature">
        <title>Evolution of genes and genomes on the Drosophila phylogeny.</title>
        <authorList>
            <consortium name="Drosophila 12 Genomes Consortium"/>
            <person name="Clark A.G."/>
            <person name="Eisen M.B."/>
            <person name="Smith D.R."/>
            <person name="Bergman C.M."/>
            <person name="Oliver B."/>
            <person name="Markow T.A."/>
            <person name="Kaufman T.C."/>
            <person name="Kellis M."/>
            <person name="Gelbart W."/>
            <person name="Iyer V.N."/>
            <person name="Pollard D.A."/>
            <person name="Sackton T.B."/>
            <person name="Larracuente A.M."/>
            <person name="Singh N.D."/>
            <person name="Abad J.P."/>
            <person name="Abt D.N."/>
            <person name="Adryan B."/>
            <person name="Aguade M."/>
            <person name="Akashi H."/>
            <person name="Anderson W.W."/>
            <person name="Aquadro C.F."/>
            <person name="Ardell D.H."/>
            <person name="Arguello R."/>
            <person name="Artieri C.G."/>
            <person name="Barbash D.A."/>
            <person name="Barker D."/>
            <person name="Barsanti P."/>
            <person name="Batterham P."/>
            <person name="Batzoglou S."/>
            <person name="Begun D."/>
            <person name="Bhutkar A."/>
            <person name="Blanco E."/>
            <person name="Bosak S.A."/>
            <person name="Bradley R.K."/>
            <person name="Brand A.D."/>
            <person name="Brent M.R."/>
            <person name="Brooks A.N."/>
            <person name="Brown R.H."/>
            <person name="Butlin R.K."/>
            <person name="Caggese C."/>
            <person name="Calvi B.R."/>
            <person name="Bernardo de Carvalho A."/>
            <person name="Caspi A."/>
            <person name="Castrezana S."/>
            <person name="Celniker S.E."/>
            <person name="Chang J.L."/>
            <person name="Chapple C."/>
            <person name="Chatterji S."/>
            <person name="Chinwalla A."/>
            <person name="Civetta A."/>
            <person name="Clifton S.W."/>
            <person name="Comeron J.M."/>
            <person name="Costello J.C."/>
            <person name="Coyne J.A."/>
            <person name="Daub J."/>
            <person name="David R.G."/>
            <person name="Delcher A.L."/>
            <person name="Delehaunty K."/>
            <person name="Do C.B."/>
            <person name="Ebling H."/>
            <person name="Edwards K."/>
            <person name="Eickbush T."/>
            <person name="Evans J.D."/>
            <person name="Filipski A."/>
            <person name="Findeiss S."/>
            <person name="Freyhult E."/>
            <person name="Fulton L."/>
            <person name="Fulton R."/>
            <person name="Garcia A.C."/>
            <person name="Gardiner A."/>
            <person name="Garfield D.A."/>
            <person name="Garvin B.E."/>
            <person name="Gibson G."/>
            <person name="Gilbert D."/>
            <person name="Gnerre S."/>
            <person name="Godfrey J."/>
            <person name="Good R."/>
            <person name="Gotea V."/>
            <person name="Gravely B."/>
            <person name="Greenberg A.J."/>
            <person name="Griffiths-Jones S."/>
            <person name="Gross S."/>
            <person name="Guigo R."/>
            <person name="Gustafson E.A."/>
            <person name="Haerty W."/>
            <person name="Hahn M.W."/>
            <person name="Halligan D.L."/>
            <person name="Halpern A.L."/>
            <person name="Halter G.M."/>
            <person name="Han M.V."/>
            <person name="Heger A."/>
            <person name="Hillier L."/>
            <person name="Hinrichs A.S."/>
            <person name="Holmes I."/>
            <person name="Hoskins R.A."/>
            <person name="Hubisz M.J."/>
            <person name="Hultmark D."/>
            <person name="Huntley M.A."/>
            <person name="Jaffe D.B."/>
            <person name="Jagadeeshan S."/>
            <person name="Jeck W.R."/>
            <person name="Johnson J."/>
            <person name="Jones C.D."/>
            <person name="Jordan W.C."/>
            <person name="Karpen G.H."/>
            <person name="Kataoka E."/>
            <person name="Keightley P.D."/>
            <person name="Kheradpour P."/>
            <person name="Kirkness E.F."/>
            <person name="Koerich L.B."/>
            <person name="Kristiansen K."/>
            <person name="Kudrna D."/>
            <person name="Kulathinal R.J."/>
            <person name="Kumar S."/>
            <person name="Kwok R."/>
            <person name="Lander E."/>
            <person name="Langley C.H."/>
            <person name="Lapoint R."/>
            <person name="Lazzaro B.P."/>
            <person name="Lee S.J."/>
            <person name="Levesque L."/>
            <person name="Li R."/>
            <person name="Lin C.F."/>
            <person name="Lin M.F."/>
            <person name="Lindblad-Toh K."/>
            <person name="Llopart A."/>
            <person name="Long M."/>
            <person name="Low L."/>
            <person name="Lozovsky E."/>
            <person name="Lu J."/>
            <person name="Luo M."/>
            <person name="Machado C.A."/>
            <person name="Makalowski W."/>
            <person name="Marzo M."/>
            <person name="Matsuda M."/>
            <person name="Matzkin L."/>
            <person name="McAllister B."/>
            <person name="McBride C.S."/>
            <person name="McKernan B."/>
            <person name="McKernan K."/>
            <person name="Mendez-Lago M."/>
            <person name="Minx P."/>
            <person name="Mollenhauer M.U."/>
            <person name="Montooth K."/>
            <person name="Mount S.M."/>
            <person name="Mu X."/>
            <person name="Myers E."/>
            <person name="Negre B."/>
            <person name="Newfeld S."/>
            <person name="Nielsen R."/>
            <person name="Noor M.A."/>
            <person name="O'Grady P."/>
            <person name="Pachter L."/>
            <person name="Papaceit M."/>
            <person name="Parisi M.J."/>
            <person name="Parisi M."/>
            <person name="Parts L."/>
            <person name="Pedersen J.S."/>
            <person name="Pesole G."/>
            <person name="Phillippy A.M."/>
            <person name="Ponting C.P."/>
            <person name="Pop M."/>
            <person name="Porcelli D."/>
            <person name="Powell J.R."/>
            <person name="Prohaska S."/>
            <person name="Pruitt K."/>
            <person name="Puig M."/>
            <person name="Quesneville H."/>
            <person name="Ram K.R."/>
            <person name="Rand D."/>
            <person name="Rasmussen M.D."/>
            <person name="Reed L.K."/>
            <person name="Reenan R."/>
            <person name="Reily A."/>
            <person name="Remington K.A."/>
            <person name="Rieger T.T."/>
            <person name="Ritchie M.G."/>
            <person name="Robin C."/>
            <person name="Rogers Y.H."/>
            <person name="Rohde C."/>
            <person name="Rozas J."/>
            <person name="Rubenfield M.J."/>
            <person name="Ruiz A."/>
            <person name="Russo S."/>
            <person name="Salzberg S.L."/>
            <person name="Sanchez-Gracia A."/>
            <person name="Saranga D.J."/>
            <person name="Sato H."/>
            <person name="Schaeffer S.W."/>
            <person name="Schatz M.C."/>
            <person name="Schlenke T."/>
            <person name="Schwartz R."/>
            <person name="Segarra C."/>
            <person name="Singh R.S."/>
            <person name="Sirot L."/>
            <person name="Sirota M."/>
            <person name="Sisneros N.B."/>
            <person name="Smith C.D."/>
            <person name="Smith T.F."/>
            <person name="Spieth J."/>
            <person name="Stage D.E."/>
            <person name="Stark A."/>
            <person name="Stephan W."/>
            <person name="Strausberg R.L."/>
            <person name="Strempel S."/>
            <person name="Sturgill D."/>
            <person name="Sutton G."/>
            <person name="Sutton G.G."/>
            <person name="Tao W."/>
            <person name="Teichmann S."/>
            <person name="Tobari Y.N."/>
            <person name="Tomimura Y."/>
            <person name="Tsolas J.M."/>
            <person name="Valente V.L."/>
            <person name="Venter E."/>
            <person name="Venter J.C."/>
            <person name="Vicario S."/>
            <person name="Vieira F.G."/>
            <person name="Vilella A.J."/>
            <person name="Villasante A."/>
            <person name="Walenz B."/>
            <person name="Wang J."/>
            <person name="Wasserman M."/>
            <person name="Watts T."/>
            <person name="Wilson D."/>
            <person name="Wilson R.K."/>
            <person name="Wing R.A."/>
            <person name="Wolfner M.F."/>
            <person name="Wong A."/>
            <person name="Wong G.K."/>
            <person name="Wu C.I."/>
            <person name="Wu G."/>
            <person name="Yamamoto D."/>
            <person name="Yang H.P."/>
            <person name="Yang S.P."/>
            <person name="Yorke J.A."/>
            <person name="Yoshida K."/>
            <person name="Zdobnov E."/>
            <person name="Zhang P."/>
            <person name="Zhang Y."/>
            <person name="Zimin A.V."/>
            <person name="Baldwin J."/>
            <person name="Abdouelleil A."/>
            <person name="Abdulkadir J."/>
            <person name="Abebe A."/>
            <person name="Abera B."/>
            <person name="Abreu J."/>
            <person name="Acer S.C."/>
            <person name="Aftuck L."/>
            <person name="Alexander A."/>
            <person name="An P."/>
            <person name="Anderson E."/>
            <person name="Anderson S."/>
            <person name="Arachi H."/>
            <person name="Azer M."/>
            <person name="Bachantsang P."/>
            <person name="Barry A."/>
            <person name="Bayul T."/>
            <person name="Berlin A."/>
            <person name="Bessette D."/>
            <person name="Bloom T."/>
            <person name="Blye J."/>
            <person name="Boguslavskiy L."/>
            <person name="Bonnet C."/>
            <person name="Boukhgalter B."/>
            <person name="Bourzgui I."/>
            <person name="Brown A."/>
            <person name="Cahill P."/>
            <person name="Channer S."/>
            <person name="Cheshatsang Y."/>
            <person name="Chuda L."/>
            <person name="Citroen M."/>
            <person name="Collymore A."/>
            <person name="Cooke P."/>
            <person name="Costello M."/>
            <person name="D'Aco K."/>
            <person name="Daza R."/>
            <person name="De Haan G."/>
            <person name="DeGray S."/>
            <person name="DeMaso C."/>
            <person name="Dhargay N."/>
            <person name="Dooley K."/>
            <person name="Dooley E."/>
            <person name="Doricent M."/>
            <person name="Dorje P."/>
            <person name="Dorjee K."/>
            <person name="Dupes A."/>
            <person name="Elong R."/>
            <person name="Falk J."/>
            <person name="Farina A."/>
            <person name="Faro S."/>
            <person name="Ferguson D."/>
            <person name="Fisher S."/>
            <person name="Foley C.D."/>
            <person name="Franke A."/>
            <person name="Friedrich D."/>
            <person name="Gadbois L."/>
            <person name="Gearin G."/>
            <person name="Gearin C.R."/>
            <person name="Giannoukos G."/>
            <person name="Goode T."/>
            <person name="Graham J."/>
            <person name="Grandbois E."/>
            <person name="Grewal S."/>
            <person name="Gyaltsen K."/>
            <person name="Hafez N."/>
            <person name="Hagos B."/>
            <person name="Hall J."/>
            <person name="Henson C."/>
            <person name="Hollinger A."/>
            <person name="Honan T."/>
            <person name="Huard M.D."/>
            <person name="Hughes L."/>
            <person name="Hurhula B."/>
            <person name="Husby M.E."/>
            <person name="Kamat A."/>
            <person name="Kanga B."/>
            <person name="Kashin S."/>
            <person name="Khazanovich D."/>
            <person name="Kisner P."/>
            <person name="Lance K."/>
            <person name="Lara M."/>
            <person name="Lee W."/>
            <person name="Lennon N."/>
            <person name="Letendre F."/>
            <person name="LeVine R."/>
            <person name="Lipovsky A."/>
            <person name="Liu X."/>
            <person name="Liu J."/>
            <person name="Liu S."/>
            <person name="Lokyitsang T."/>
            <person name="Lokyitsang Y."/>
            <person name="Lubonja R."/>
            <person name="Lui A."/>
            <person name="MacDonald P."/>
            <person name="Magnisalis V."/>
            <person name="Maru K."/>
            <person name="Matthews C."/>
            <person name="McCusker W."/>
            <person name="McDonough S."/>
            <person name="Mehta T."/>
            <person name="Meldrim J."/>
            <person name="Meneus L."/>
            <person name="Mihai O."/>
            <person name="Mihalev A."/>
            <person name="Mihova T."/>
            <person name="Mittelman R."/>
            <person name="Mlenga V."/>
            <person name="Montmayeur A."/>
            <person name="Mulrain L."/>
            <person name="Navidi A."/>
            <person name="Naylor J."/>
            <person name="Negash T."/>
            <person name="Nguyen T."/>
            <person name="Nguyen N."/>
            <person name="Nicol R."/>
            <person name="Norbu C."/>
            <person name="Norbu N."/>
            <person name="Novod N."/>
            <person name="O'Neill B."/>
            <person name="Osman S."/>
            <person name="Markiewicz E."/>
            <person name="Oyono O.L."/>
            <person name="Patti C."/>
            <person name="Phunkhang P."/>
            <person name="Pierre F."/>
            <person name="Priest M."/>
            <person name="Raghuraman S."/>
            <person name="Rege F."/>
            <person name="Reyes R."/>
            <person name="Rise C."/>
            <person name="Rogov P."/>
            <person name="Ross K."/>
            <person name="Ryan E."/>
            <person name="Settipalli S."/>
            <person name="Shea T."/>
            <person name="Sherpa N."/>
            <person name="Shi L."/>
            <person name="Shih D."/>
            <person name="Sparrow T."/>
            <person name="Spaulding J."/>
            <person name="Stalker J."/>
            <person name="Stange-Thomann N."/>
            <person name="Stavropoulos S."/>
            <person name="Stone C."/>
            <person name="Strader C."/>
            <person name="Tesfaye S."/>
            <person name="Thomson T."/>
            <person name="Thoulutsang Y."/>
            <person name="Thoulutsang D."/>
            <person name="Topham K."/>
            <person name="Topping I."/>
            <person name="Tsamla T."/>
            <person name="Vassiliev H."/>
            <person name="Vo A."/>
            <person name="Wangchuk T."/>
            <person name="Wangdi T."/>
            <person name="Weiand M."/>
            <person name="Wilkinson J."/>
            <person name="Wilson A."/>
            <person name="Yadav S."/>
            <person name="Young G."/>
            <person name="Yu Q."/>
            <person name="Zembek L."/>
            <person name="Zhong D."/>
            <person name="Zimmer A."/>
            <person name="Zwirko Z."/>
            <person name="Jaffe D.B."/>
            <person name="Alvarez P."/>
            <person name="Brockman W."/>
            <person name="Butler J."/>
            <person name="Chin C."/>
            <person name="Gnerre S."/>
            <person name="Grabherr M."/>
            <person name="Kleber M."/>
            <person name="Mauceli E."/>
            <person name="MacCallum I."/>
        </authorList>
    </citation>
    <scope>NUCLEOTIDE SEQUENCE [LARGE SCALE GENOMIC DNA]</scope>
    <source>
        <strain evidence="12">Tucson 14030-0811.24</strain>
    </source>
</reference>
<feature type="chain" id="PRO_5006458380" description="CG9723-PA" evidence="10">
    <location>
        <begin position="17"/>
        <end position="431"/>
    </location>
</feature>